<gene>
    <name evidence="1" type="ORF">T01_12083</name>
</gene>
<dbReference type="EMBL" id="JYDH01003540">
    <property type="protein sequence ID" value="KRY05636.1"/>
    <property type="molecule type" value="Genomic_DNA"/>
</dbReference>
<reference evidence="1 2" key="1">
    <citation type="submission" date="2015-01" db="EMBL/GenBank/DDBJ databases">
        <title>Evolution of Trichinella species and genotypes.</title>
        <authorList>
            <person name="Korhonen P.K."/>
            <person name="Edoardo P."/>
            <person name="Giuseppe L.R."/>
            <person name="Gasser R.B."/>
        </authorList>
    </citation>
    <scope>NUCLEOTIDE SEQUENCE [LARGE SCALE GENOMIC DNA]</scope>
    <source>
        <strain evidence="1">ISS3</strain>
    </source>
</reference>
<comment type="caution">
    <text evidence="1">The sequence shown here is derived from an EMBL/GenBank/DDBJ whole genome shotgun (WGS) entry which is preliminary data.</text>
</comment>
<organism evidence="1 2">
    <name type="scientific">Trichinella spiralis</name>
    <name type="common">Trichina worm</name>
    <dbReference type="NCBI Taxonomy" id="6334"/>
    <lineage>
        <taxon>Eukaryota</taxon>
        <taxon>Metazoa</taxon>
        <taxon>Ecdysozoa</taxon>
        <taxon>Nematoda</taxon>
        <taxon>Enoplea</taxon>
        <taxon>Dorylaimia</taxon>
        <taxon>Trichinellida</taxon>
        <taxon>Trichinellidae</taxon>
        <taxon>Trichinella</taxon>
    </lineage>
</organism>
<evidence type="ECO:0000313" key="2">
    <source>
        <dbReference type="Proteomes" id="UP000054776"/>
    </source>
</evidence>
<name>A0A0V0YZC0_TRISP</name>
<keyword evidence="2" id="KW-1185">Reference proteome</keyword>
<sequence length="61" mass="6811">MLSEQKIIKGASKRTSSSWHFSMAFLDGSHLTSLPLQGTHFDFSWHDALSRTSPKMGSMLV</sequence>
<dbReference type="Proteomes" id="UP000054776">
    <property type="component" value="Unassembled WGS sequence"/>
</dbReference>
<dbReference type="AlphaFoldDB" id="A0A0V0YZC0"/>
<protein>
    <submittedName>
        <fullName evidence="1">Uncharacterized protein</fullName>
    </submittedName>
</protein>
<dbReference type="InParanoid" id="A0A0V0YZC0"/>
<proteinExistence type="predicted"/>
<accession>A0A0V0YZC0</accession>
<evidence type="ECO:0000313" key="1">
    <source>
        <dbReference type="EMBL" id="KRY05636.1"/>
    </source>
</evidence>